<proteinExistence type="inferred from homology"/>
<dbReference type="InterPro" id="IPR053843">
    <property type="entry name" value="DnaD_N"/>
</dbReference>
<keyword evidence="5" id="KW-1185">Reference proteome</keyword>
<dbReference type="PANTHER" id="PTHR37293:SF6">
    <property type="entry name" value="DNA REPLICATION PROTEIN DNAD"/>
    <property type="match status" value="1"/>
</dbReference>
<evidence type="ECO:0000313" key="5">
    <source>
        <dbReference type="Proteomes" id="UP000198312"/>
    </source>
</evidence>
<dbReference type="KEGG" id="vil:CFK37_14965"/>
<name>A0A220U5Q4_9BACI</name>
<dbReference type="Gene3D" id="1.10.10.10">
    <property type="entry name" value="Winged helix-like DNA-binding domain superfamily/Winged helix DNA-binding domain"/>
    <property type="match status" value="1"/>
</dbReference>
<dbReference type="SUPFAM" id="SSF158499">
    <property type="entry name" value="DnaD domain-like"/>
    <property type="match status" value="1"/>
</dbReference>
<dbReference type="Gene3D" id="1.10.10.630">
    <property type="entry name" value="DnaD domain-like"/>
    <property type="match status" value="1"/>
</dbReference>
<evidence type="ECO:0000313" key="4">
    <source>
        <dbReference type="EMBL" id="ASK63365.1"/>
    </source>
</evidence>
<accession>A0A220U5Q4</accession>
<dbReference type="InterPro" id="IPR036388">
    <property type="entry name" value="WH-like_DNA-bd_sf"/>
</dbReference>
<dbReference type="InterPro" id="IPR053162">
    <property type="entry name" value="DnaD"/>
</dbReference>
<evidence type="ECO:0000259" key="2">
    <source>
        <dbReference type="Pfam" id="PF07261"/>
    </source>
</evidence>
<sequence>MTRSIHYQNLLIEQLPIPTKLLTSYKSLGLNETETMLVLQLHRFLSEKNEFPTPGELAQTSTLNEQECAKTLRKLIQKNYLSIQQKQNKENRVSEVYSLDPLWNILFTESKPKTETEYEDGTLFILFEQEFGRPISPFEIETINVWLDEDDLEPSLIKAALRESVLMGKLNFKYIDRILREWKKKGILTVEQARESSKNFHKKQTTPSNKDTEKRDTSFYYNWLEGED</sequence>
<dbReference type="Pfam" id="PF21984">
    <property type="entry name" value="DnaD_N"/>
    <property type="match status" value="1"/>
</dbReference>
<dbReference type="AlphaFoldDB" id="A0A220U5Q4"/>
<dbReference type="PANTHER" id="PTHR37293">
    <property type="entry name" value="PHAGE REPLICATION PROTEIN-RELATED"/>
    <property type="match status" value="1"/>
</dbReference>
<dbReference type="InterPro" id="IPR006343">
    <property type="entry name" value="DnaB/C_C"/>
</dbReference>
<dbReference type="Pfam" id="PF07261">
    <property type="entry name" value="DnaB_2"/>
    <property type="match status" value="1"/>
</dbReference>
<dbReference type="OrthoDB" id="9770238at2"/>
<protein>
    <submittedName>
        <fullName evidence="4">DNA replication protein DnaD</fullName>
    </submittedName>
</protein>
<evidence type="ECO:0000256" key="1">
    <source>
        <dbReference type="ARBA" id="ARBA00093462"/>
    </source>
</evidence>
<reference evidence="4 5" key="1">
    <citation type="submission" date="2017-07" db="EMBL/GenBank/DDBJ databases">
        <title>Virgibacillus sp. LM2416.</title>
        <authorList>
            <person name="Tak E.J."/>
            <person name="Bae J.-W."/>
        </authorList>
    </citation>
    <scope>NUCLEOTIDE SEQUENCE [LARGE SCALE GENOMIC DNA]</scope>
    <source>
        <strain evidence="4 5">LM2416</strain>
    </source>
</reference>
<organism evidence="4 5">
    <name type="scientific">Virgibacillus phasianinus</name>
    <dbReference type="NCBI Taxonomy" id="2017483"/>
    <lineage>
        <taxon>Bacteria</taxon>
        <taxon>Bacillati</taxon>
        <taxon>Bacillota</taxon>
        <taxon>Bacilli</taxon>
        <taxon>Bacillales</taxon>
        <taxon>Bacillaceae</taxon>
        <taxon>Virgibacillus</taxon>
    </lineage>
</organism>
<feature type="domain" description="DnaB/C C-terminal" evidence="2">
    <location>
        <begin position="126"/>
        <end position="196"/>
    </location>
</feature>
<dbReference type="NCBIfam" id="TIGR01446">
    <property type="entry name" value="DnaD_dom"/>
    <property type="match status" value="1"/>
</dbReference>
<dbReference type="RefSeq" id="WP_089062624.1">
    <property type="nucleotide sequence ID" value="NZ_CP022315.1"/>
</dbReference>
<feature type="domain" description="DnaD N-terminal" evidence="3">
    <location>
        <begin position="17"/>
        <end position="113"/>
    </location>
</feature>
<dbReference type="EMBL" id="CP022315">
    <property type="protein sequence ID" value="ASK63365.1"/>
    <property type="molecule type" value="Genomic_DNA"/>
</dbReference>
<evidence type="ECO:0000259" key="3">
    <source>
        <dbReference type="Pfam" id="PF21984"/>
    </source>
</evidence>
<gene>
    <name evidence="4" type="ORF">CFK37_14965</name>
</gene>
<dbReference type="InterPro" id="IPR034829">
    <property type="entry name" value="DnaD-like_sf"/>
</dbReference>
<comment type="similarity">
    <text evidence="1">Belongs to the DnaB/DnaD family.</text>
</comment>
<dbReference type="Proteomes" id="UP000198312">
    <property type="component" value="Chromosome"/>
</dbReference>